<evidence type="ECO:0000259" key="5">
    <source>
        <dbReference type="Pfam" id="PF25954"/>
    </source>
</evidence>
<dbReference type="SUPFAM" id="SSF111369">
    <property type="entry name" value="HlyD-like secretion proteins"/>
    <property type="match status" value="2"/>
</dbReference>
<name>A0AAE9IJZ0_PAEPO</name>
<feature type="domain" description="CusB-like beta-barrel" evidence="5">
    <location>
        <begin position="322"/>
        <end position="383"/>
    </location>
</feature>
<dbReference type="AlphaFoldDB" id="A0AAE9IJZ0"/>
<dbReference type="Proteomes" id="UP001055784">
    <property type="component" value="Chromosome"/>
</dbReference>
<evidence type="ECO:0000256" key="3">
    <source>
        <dbReference type="SAM" id="SignalP"/>
    </source>
</evidence>
<sequence>MLKPSLYISAIFILLFTSACSSTGSSNNEAAEQQKQKVEAMVVKKEPLSASFDLSGTLQPYEDTSVSFELSGLIRDTVVNVGDSVSQGQILTMLDSSSYQLQLEQASTAILEAQAGIKNATAAISSADASIQSADAQKAAAQAGVNKVNKGAREQERTQVRTKVQRAQSALTKAQATAERTKLLYDQGAATKNDYENAQLALTNASKDLEDTQEALSLIQEGATLEDRQSAESSLRQAQAGKEAAIAAKEQAEASRDNSTAAYQQAVIAKKQAELSLSKTALKAPISGVILEKKATVGQLASTGQPIYRIGQIDKLKVLLPVPDHEITNWKQGQTVQLQLYDENREGTVSKIYPATNTNTGSINVEVIVPNPQHDWAPGQVIKAGRQLTQSEQILLPAKAVINNGTDTFVYKVVNNKAVKTVVNVGQMSNNKLEITKGLNVGDRIVTTGVNLIYDGLLVQIMGERANDCIFYQKEKTDPLYFYHGDCCRAI</sequence>
<dbReference type="InterPro" id="IPR059052">
    <property type="entry name" value="HH_YbhG-like"/>
</dbReference>
<dbReference type="EMBL" id="CP097770">
    <property type="protein sequence ID" value="URJ52448.2"/>
    <property type="molecule type" value="Genomic_DNA"/>
</dbReference>
<dbReference type="Pfam" id="PF25881">
    <property type="entry name" value="HH_YBHG"/>
    <property type="match status" value="1"/>
</dbReference>
<dbReference type="Gene3D" id="1.10.287.470">
    <property type="entry name" value="Helix hairpin bin"/>
    <property type="match status" value="2"/>
</dbReference>
<dbReference type="GO" id="GO:0015562">
    <property type="term" value="F:efflux transmembrane transporter activity"/>
    <property type="evidence" value="ECO:0007669"/>
    <property type="project" value="TreeGrafter"/>
</dbReference>
<dbReference type="NCBIfam" id="TIGR01730">
    <property type="entry name" value="RND_mfp"/>
    <property type="match status" value="1"/>
</dbReference>
<dbReference type="Gene3D" id="2.40.420.20">
    <property type="match status" value="1"/>
</dbReference>
<dbReference type="Pfam" id="PF25989">
    <property type="entry name" value="YknX_C"/>
    <property type="match status" value="1"/>
</dbReference>
<evidence type="ECO:0000313" key="8">
    <source>
        <dbReference type="Proteomes" id="UP001055784"/>
    </source>
</evidence>
<evidence type="ECO:0000259" key="6">
    <source>
        <dbReference type="Pfam" id="PF25989"/>
    </source>
</evidence>
<reference evidence="7" key="1">
    <citation type="submission" date="2022-11" db="EMBL/GenBank/DDBJ databases">
        <authorList>
            <person name="Vasilchenko N.G."/>
            <person name="Prazdnova E.V."/>
            <person name="Gorovtsov A.V."/>
            <person name="Chistyakov V.A."/>
            <person name="Pak M.L."/>
        </authorList>
    </citation>
    <scope>NUCLEOTIDE SEQUENCE</scope>
    <source>
        <strain evidence="7">R 4.5</strain>
    </source>
</reference>
<keyword evidence="3" id="KW-0732">Signal</keyword>
<feature type="domain" description="YbhG-like alpha-helical hairpin" evidence="4">
    <location>
        <begin position="131"/>
        <end position="241"/>
    </location>
</feature>
<evidence type="ECO:0000256" key="2">
    <source>
        <dbReference type="SAM" id="Coils"/>
    </source>
</evidence>
<keyword evidence="2" id="KW-0175">Coiled coil</keyword>
<feature type="domain" description="YknX-like C-terminal permuted SH3-like" evidence="6">
    <location>
        <begin position="396"/>
        <end position="460"/>
    </location>
</feature>
<gene>
    <name evidence="7" type="ORF">MF626_001959</name>
</gene>
<protein>
    <submittedName>
        <fullName evidence="7">Efflux RND transporter periplasmic adaptor subunit</fullName>
    </submittedName>
</protein>
<dbReference type="GO" id="GO:1990281">
    <property type="term" value="C:efflux pump complex"/>
    <property type="evidence" value="ECO:0007669"/>
    <property type="project" value="TreeGrafter"/>
</dbReference>
<dbReference type="Gene3D" id="2.40.50.100">
    <property type="match status" value="2"/>
</dbReference>
<evidence type="ECO:0000313" key="7">
    <source>
        <dbReference type="EMBL" id="URJ52448.2"/>
    </source>
</evidence>
<accession>A0AAE9IJZ0</accession>
<feature type="signal peptide" evidence="3">
    <location>
        <begin position="1"/>
        <end position="21"/>
    </location>
</feature>
<dbReference type="PANTHER" id="PTHR30469">
    <property type="entry name" value="MULTIDRUG RESISTANCE PROTEIN MDTA"/>
    <property type="match status" value="1"/>
</dbReference>
<dbReference type="PROSITE" id="PS51257">
    <property type="entry name" value="PROKAR_LIPOPROTEIN"/>
    <property type="match status" value="1"/>
</dbReference>
<dbReference type="InterPro" id="IPR058792">
    <property type="entry name" value="Beta-barrel_RND_2"/>
</dbReference>
<dbReference type="Pfam" id="PF25954">
    <property type="entry name" value="Beta-barrel_RND_2"/>
    <property type="match status" value="1"/>
</dbReference>
<dbReference type="InterPro" id="IPR006143">
    <property type="entry name" value="RND_pump_MFP"/>
</dbReference>
<proteinExistence type="inferred from homology"/>
<evidence type="ECO:0000256" key="1">
    <source>
        <dbReference type="ARBA" id="ARBA00009477"/>
    </source>
</evidence>
<dbReference type="InterPro" id="IPR058637">
    <property type="entry name" value="YknX-like_C"/>
</dbReference>
<organism evidence="7 8">
    <name type="scientific">Paenibacillus polymyxa</name>
    <name type="common">Bacillus polymyxa</name>
    <dbReference type="NCBI Taxonomy" id="1406"/>
    <lineage>
        <taxon>Bacteria</taxon>
        <taxon>Bacillati</taxon>
        <taxon>Bacillota</taxon>
        <taxon>Bacilli</taxon>
        <taxon>Bacillales</taxon>
        <taxon>Paenibacillaceae</taxon>
        <taxon>Paenibacillus</taxon>
    </lineage>
</organism>
<evidence type="ECO:0000259" key="4">
    <source>
        <dbReference type="Pfam" id="PF25881"/>
    </source>
</evidence>
<dbReference type="Gene3D" id="2.40.30.170">
    <property type="match status" value="1"/>
</dbReference>
<feature type="chain" id="PRO_5042113874" evidence="3">
    <location>
        <begin position="22"/>
        <end position="491"/>
    </location>
</feature>
<comment type="similarity">
    <text evidence="1">Belongs to the membrane fusion protein (MFP) (TC 8.A.1) family.</text>
</comment>
<feature type="coiled-coil region" evidence="2">
    <location>
        <begin position="195"/>
        <end position="255"/>
    </location>
</feature>